<feature type="region of interest" description="Disordered" evidence="1">
    <location>
        <begin position="15"/>
        <end position="34"/>
    </location>
</feature>
<reference evidence="2 3" key="1">
    <citation type="submission" date="2016-10" db="EMBL/GenBank/DDBJ databases">
        <authorList>
            <person name="de Groot N.N."/>
        </authorList>
    </citation>
    <scope>NUCLEOTIDE SEQUENCE [LARGE SCALE GENOMIC DNA]</scope>
    <source>
        <strain evidence="2 3">LMG 2247</strain>
    </source>
</reference>
<accession>A0A1G8BZJ2</accession>
<dbReference type="Gene3D" id="1.10.260.40">
    <property type="entry name" value="lambda repressor-like DNA-binding domains"/>
    <property type="match status" value="1"/>
</dbReference>
<dbReference type="InterPro" id="IPR001387">
    <property type="entry name" value="Cro/C1-type_HTH"/>
</dbReference>
<dbReference type="SUPFAM" id="SSF47413">
    <property type="entry name" value="lambda repressor-like DNA-binding domains"/>
    <property type="match status" value="1"/>
</dbReference>
<dbReference type="InterPro" id="IPR010982">
    <property type="entry name" value="Lambda_DNA-bd_dom_sf"/>
</dbReference>
<organism evidence="2 3">
    <name type="scientific">Paraburkholderia phenazinium</name>
    <dbReference type="NCBI Taxonomy" id="60549"/>
    <lineage>
        <taxon>Bacteria</taxon>
        <taxon>Pseudomonadati</taxon>
        <taxon>Pseudomonadota</taxon>
        <taxon>Betaproteobacteria</taxon>
        <taxon>Burkholderiales</taxon>
        <taxon>Burkholderiaceae</taxon>
        <taxon>Paraburkholderia</taxon>
    </lineage>
</organism>
<proteinExistence type="predicted"/>
<evidence type="ECO:0000256" key="1">
    <source>
        <dbReference type="SAM" id="MobiDB-lite"/>
    </source>
</evidence>
<protein>
    <submittedName>
        <fullName evidence="2">Helix-turn-helix domain-containing protein</fullName>
    </submittedName>
</protein>
<dbReference type="AlphaFoldDB" id="A0A1G8BZJ2"/>
<evidence type="ECO:0000313" key="3">
    <source>
        <dbReference type="Proteomes" id="UP000199706"/>
    </source>
</evidence>
<dbReference type="Proteomes" id="UP000199706">
    <property type="component" value="Unassembled WGS sequence"/>
</dbReference>
<sequence length="46" mass="5087">MTTLADVAEMLKEAHREAGVSQEEPARRAGVARTTVTRMETWQGTI</sequence>
<dbReference type="CDD" id="cd00093">
    <property type="entry name" value="HTH_XRE"/>
    <property type="match status" value="1"/>
</dbReference>
<dbReference type="GO" id="GO:0003677">
    <property type="term" value="F:DNA binding"/>
    <property type="evidence" value="ECO:0007669"/>
    <property type="project" value="InterPro"/>
</dbReference>
<name>A0A1G8BZJ2_9BURK</name>
<gene>
    <name evidence="2" type="ORF">SAMN05216466_109216</name>
</gene>
<dbReference type="EMBL" id="FNCJ01000009">
    <property type="protein sequence ID" value="SDH38647.1"/>
    <property type="molecule type" value="Genomic_DNA"/>
</dbReference>
<evidence type="ECO:0000313" key="2">
    <source>
        <dbReference type="EMBL" id="SDH38647.1"/>
    </source>
</evidence>